<feature type="compositionally biased region" description="Low complexity" evidence="1">
    <location>
        <begin position="93"/>
        <end position="112"/>
    </location>
</feature>
<sequence>EDRKAAAIPASTSDKTPNVVAATSSKDVPEPRHSVTPKKSIEDHIDKDVIGICTAVTVAATGAAVDEDREAAAIPASTSDKTPNVVAVTSTITPRTTTSPPSETIRTSPSSTAATSFRSPIPASHRRPLYTPQPLISTTPHHRPTIVSPPRHPIVAQPQTPRHHHIQASTAVTTKGCVWFRPQQPRVRWT</sequence>
<feature type="compositionally biased region" description="Basic and acidic residues" evidence="1">
    <location>
        <begin position="27"/>
        <end position="39"/>
    </location>
</feature>
<evidence type="ECO:0000313" key="2">
    <source>
        <dbReference type="EMBL" id="GFA34161.1"/>
    </source>
</evidence>
<proteinExistence type="predicted"/>
<comment type="caution">
    <text evidence="2">The sequence shown here is derived from an EMBL/GenBank/DDBJ whole genome shotgun (WGS) entry which is preliminary data.</text>
</comment>
<feature type="compositionally biased region" description="Polar residues" evidence="1">
    <location>
        <begin position="10"/>
        <end position="26"/>
    </location>
</feature>
<feature type="non-terminal residue" evidence="2">
    <location>
        <position position="1"/>
    </location>
</feature>
<gene>
    <name evidence="2" type="ORF">Tci_606133</name>
</gene>
<feature type="region of interest" description="Disordered" evidence="1">
    <location>
        <begin position="93"/>
        <end position="149"/>
    </location>
</feature>
<protein>
    <submittedName>
        <fullName evidence="2">Uncharacterized protein</fullName>
    </submittedName>
</protein>
<name>A0A699JH50_TANCI</name>
<reference evidence="2" key="1">
    <citation type="journal article" date="2019" name="Sci. Rep.">
        <title>Draft genome of Tanacetum cinerariifolium, the natural source of mosquito coil.</title>
        <authorList>
            <person name="Yamashiro T."/>
            <person name="Shiraishi A."/>
            <person name="Satake H."/>
            <person name="Nakayama K."/>
        </authorList>
    </citation>
    <scope>NUCLEOTIDE SEQUENCE</scope>
</reference>
<evidence type="ECO:0000256" key="1">
    <source>
        <dbReference type="SAM" id="MobiDB-lite"/>
    </source>
</evidence>
<accession>A0A699JH50</accession>
<organism evidence="2">
    <name type="scientific">Tanacetum cinerariifolium</name>
    <name type="common">Dalmatian daisy</name>
    <name type="synonym">Chrysanthemum cinerariifolium</name>
    <dbReference type="NCBI Taxonomy" id="118510"/>
    <lineage>
        <taxon>Eukaryota</taxon>
        <taxon>Viridiplantae</taxon>
        <taxon>Streptophyta</taxon>
        <taxon>Embryophyta</taxon>
        <taxon>Tracheophyta</taxon>
        <taxon>Spermatophyta</taxon>
        <taxon>Magnoliopsida</taxon>
        <taxon>eudicotyledons</taxon>
        <taxon>Gunneridae</taxon>
        <taxon>Pentapetalae</taxon>
        <taxon>asterids</taxon>
        <taxon>campanulids</taxon>
        <taxon>Asterales</taxon>
        <taxon>Asteraceae</taxon>
        <taxon>Asteroideae</taxon>
        <taxon>Anthemideae</taxon>
        <taxon>Anthemidinae</taxon>
        <taxon>Tanacetum</taxon>
    </lineage>
</organism>
<feature type="region of interest" description="Disordered" evidence="1">
    <location>
        <begin position="1"/>
        <end position="39"/>
    </location>
</feature>
<dbReference type="AlphaFoldDB" id="A0A699JH50"/>
<dbReference type="EMBL" id="BKCJ010407529">
    <property type="protein sequence ID" value="GFA34161.1"/>
    <property type="molecule type" value="Genomic_DNA"/>
</dbReference>